<evidence type="ECO:0000313" key="1">
    <source>
        <dbReference type="EMBL" id="KKK92826.1"/>
    </source>
</evidence>
<sequence>MSGKRIYPYEFIDEIGGFRYAITPDELAWILDQMDRHEDAVDPGWWELRLWLIRN</sequence>
<dbReference type="AlphaFoldDB" id="A0A0F9C836"/>
<accession>A0A0F9C836</accession>
<proteinExistence type="predicted"/>
<protein>
    <submittedName>
        <fullName evidence="1">Uncharacterized protein</fullName>
    </submittedName>
</protein>
<reference evidence="1" key="1">
    <citation type="journal article" date="2015" name="Nature">
        <title>Complex archaea that bridge the gap between prokaryotes and eukaryotes.</title>
        <authorList>
            <person name="Spang A."/>
            <person name="Saw J.H."/>
            <person name="Jorgensen S.L."/>
            <person name="Zaremba-Niedzwiedzka K."/>
            <person name="Martijn J."/>
            <person name="Lind A.E."/>
            <person name="van Eijk R."/>
            <person name="Schleper C."/>
            <person name="Guy L."/>
            <person name="Ettema T.J."/>
        </authorList>
    </citation>
    <scope>NUCLEOTIDE SEQUENCE</scope>
</reference>
<dbReference type="EMBL" id="LAZR01048042">
    <property type="protein sequence ID" value="KKK92826.1"/>
    <property type="molecule type" value="Genomic_DNA"/>
</dbReference>
<comment type="caution">
    <text evidence="1">The sequence shown here is derived from an EMBL/GenBank/DDBJ whole genome shotgun (WGS) entry which is preliminary data.</text>
</comment>
<organism evidence="1">
    <name type="scientific">marine sediment metagenome</name>
    <dbReference type="NCBI Taxonomy" id="412755"/>
    <lineage>
        <taxon>unclassified sequences</taxon>
        <taxon>metagenomes</taxon>
        <taxon>ecological metagenomes</taxon>
    </lineage>
</organism>
<name>A0A0F9C836_9ZZZZ</name>
<gene>
    <name evidence="1" type="ORF">LCGC14_2699070</name>
</gene>